<dbReference type="RefSeq" id="WP_067776056.1">
    <property type="nucleotide sequence ID" value="NZ_LIGX01000026.1"/>
</dbReference>
<gene>
    <name evidence="4" type="ORF">PYTT_1203</name>
</gene>
<dbReference type="Gene3D" id="2.180.10.10">
    <property type="entry name" value="RHS repeat-associated core"/>
    <property type="match status" value="2"/>
</dbReference>
<evidence type="ECO:0000256" key="1">
    <source>
        <dbReference type="ARBA" id="ARBA00022737"/>
    </source>
</evidence>
<dbReference type="InterPro" id="IPR006530">
    <property type="entry name" value="YD"/>
</dbReference>
<feature type="compositionally biased region" description="Basic and acidic residues" evidence="2">
    <location>
        <begin position="31"/>
        <end position="44"/>
    </location>
</feature>
<dbReference type="Pfam" id="PF25023">
    <property type="entry name" value="TEN_YD-shell"/>
    <property type="match status" value="1"/>
</dbReference>
<dbReference type="InterPro" id="IPR056823">
    <property type="entry name" value="TEN-like_YD-shell"/>
</dbReference>
<proteinExistence type="predicted"/>
<dbReference type="Pfam" id="PF05593">
    <property type="entry name" value="RHS_repeat"/>
    <property type="match status" value="1"/>
</dbReference>
<dbReference type="InterPro" id="IPR022385">
    <property type="entry name" value="Rhs_assc_core"/>
</dbReference>
<dbReference type="EMBL" id="LT629973">
    <property type="protein sequence ID" value="SEH85069.1"/>
    <property type="molecule type" value="Genomic_DNA"/>
</dbReference>
<dbReference type="InterPro" id="IPR050708">
    <property type="entry name" value="T6SS_VgrG/RHS"/>
</dbReference>
<organism evidence="4 5">
    <name type="scientific">Akkermansia glycaniphila</name>
    <dbReference type="NCBI Taxonomy" id="1679444"/>
    <lineage>
        <taxon>Bacteria</taxon>
        <taxon>Pseudomonadati</taxon>
        <taxon>Verrucomicrobiota</taxon>
        <taxon>Verrucomicrobiia</taxon>
        <taxon>Verrucomicrobiales</taxon>
        <taxon>Akkermansiaceae</taxon>
        <taxon>Akkermansia</taxon>
    </lineage>
</organism>
<keyword evidence="1" id="KW-0677">Repeat</keyword>
<dbReference type="PANTHER" id="PTHR32305:SF15">
    <property type="entry name" value="PROTEIN RHSA-RELATED"/>
    <property type="match status" value="1"/>
</dbReference>
<dbReference type="STRING" id="1679444.PYTT_1203"/>
<sequence length="1957" mass="214462">MNTNEENNGLAGAGNMDDTLNPKGYIAVLKPAHEQPKEFNEPHPKGFPYDWEGYTKLEDGSSSSSSGSESGKAGAEPVDSCILLGADDNAKLFVASGYAFLEPRGEQGGGNYKEVTSTPFQMVPGKYYPASLWYENIHYKPANQNVAILKTRLNGNPITLYNLVPKGQLPEKTLCACPCSCENGNEGGQPAAAAPAVATLAAASATSFEPSPLASSSAGNRTTATSDEDAMIWRINFGVLRGLMGIPGGHLELVRFTGGSENWSPAALDYRHPLEDKLDIPQGGIVENGMVRIRAGSGRRYYLITKSGPAPMGITTLRGERTTLLTAQKTPTVDIASAAYMRVEQNDKSRADYNIATGRLDSYTTPLQQTFTAAELAAHLAVIRDAAGYLRQIRNTWDGLLNIENVTATGYTIALYLPGQITGQDIATGLYTTEGAPFKTYTISGDPETGRLAITEQAADRTPHTTVWWQQNRVWNMIQGSGEEAAHTLRERIDHEDGTWAIVTRIRTGAEGADASCTAETWRNSPYGPQRLSRTEGHGSTAALTTRYTWNGSGRLIGETAPDGSATTYGYAAGGRIRSVATPWAGGGERIVYTYYRDERGNSDDIAYTRTALIKNNEPTHLDRTDYTYIEENHIRRVEKRSTALGSPHTRLETTETWLGTAPNALDRGRIRMTQTIDGTQTWYAYAATAEHGALYTVTAETRIEGAPVAGQSTRSIRYIDAAGNTVRTEQHALTLDGQWCLLDSADYAFDHINKWTRRTRANGRTAERENMCCGLLWEKDENGITTSYAYDSLRRNTETIRSATETPPETIVSRNYDALGRTLSVRTDIGAMSAVETTAYDASGRLASQTDALGRTTAYAYSADSLTETVTTPAGATLITRRHPDGTVLEESGTGQRHLLHSIDTVDDGIRTATRTAAAEGSLLLRRTVVNGFGDTIRIATPNAVGGSNYANSSYNAKGQLIRQQTDALAPLLYEYDAMGNLIRQTVALSDAPTPADSRISEQTLTYEQRENGTFQTATRTVYNAEGQPVTTEEATLASSLDATLAAQTVSTDARGNATVRWTLYGEGPALEHRLHTPESDTEAVTTVIDGYAIRETDHRGVTTTRSRSYTAAGSIETVIDGRGNATLIERDIAGRTVKQTDAAGHTTLTAYDPATGQPSLVTDALGHTTRYTYDHRGRKTGENGTAVQPVRYTYDESDRLATMETWRYPGKNLTEIDPTLKGDITRWDYAADTGLLTRKTYADGSHTDYAYDSNNRLSVTTQSRGTRSTWTYAPLTGEPIALAHSDGTPGETYTYNHLGQLLTASDAAGARTYAYNRYGELETEQTEGLVSSLLTRTRDGLGRSSGHTLAHAGSLIQHIETAYDNKGRIGSAGDHGKTPYTWGYAAASGLLETLQYPNTLKRWYLYEPKRNLVATINYQRPGSANYPAKTDYAYDALGRPTGKQDYWNTATPGRTHAYAYNSRSELEADNIQPGGNRSYTYDNIGNRKNTVDPARNLQYASTPLNQYGAIGNFTPQYDADGNQTKIKTATGEWTVTYNANNRPVEFVQGTKRIACIYDHMGRRVEKAAWNNNTLTKRQRYIYNGYVQIAEIDATNEDAPQVVKTYLWDPSEPVATRILHMTVWNNGTEVESLYYTHDLQKNVTALFGQAAGRRAQYEHDPYGNPINTTGDAAGLNPYRYSSEYHDEDLGLIYYNYRHYNPTDGRWINRDPIAEQGGINLYGFVNNIVIRYLDVLGKKDKDTTPPASQIPTHQTKPLPQLPKHEPSVDKFAPSGVKGGVGSGSALLLDVLNAKNEIDAIGRALYSQALISKLKEEAARRCRETRDAQQKKGGCCYLMVAAQMEHSCTAYNVAIVGRGRMMGIRSAHYFYSDEECKKKSISIPYSISQAFGYYNPKTVGVQLYPLNMSYGTKYGGEAPPEPEKEPSVLDNWHPPVPNPNWQYDVFGPGGCFSSGMGF</sequence>
<name>A0A1C7PBC9_9BACT</name>
<dbReference type="NCBIfam" id="TIGR03696">
    <property type="entry name" value="Rhs_assc_core"/>
    <property type="match status" value="1"/>
</dbReference>
<feature type="compositionally biased region" description="Polar residues" evidence="2">
    <location>
        <begin position="1745"/>
        <end position="1757"/>
    </location>
</feature>
<reference evidence="5" key="1">
    <citation type="submission" date="2016-09" db="EMBL/GenBank/DDBJ databases">
        <authorList>
            <person name="Koehorst J."/>
        </authorList>
    </citation>
    <scope>NUCLEOTIDE SEQUENCE [LARGE SCALE GENOMIC DNA]</scope>
</reference>
<evidence type="ECO:0000313" key="4">
    <source>
        <dbReference type="EMBL" id="SEH85069.1"/>
    </source>
</evidence>
<feature type="domain" description="Teneurin-like YD-shell" evidence="3">
    <location>
        <begin position="1435"/>
        <end position="1727"/>
    </location>
</feature>
<dbReference type="Proteomes" id="UP000176204">
    <property type="component" value="Chromosome I"/>
</dbReference>
<dbReference type="OrthoDB" id="174505at2"/>
<dbReference type="KEGG" id="agl:PYTT_1203"/>
<protein>
    <submittedName>
        <fullName evidence="4">Rhs protein signature</fullName>
    </submittedName>
</protein>
<dbReference type="PANTHER" id="PTHR32305">
    <property type="match status" value="1"/>
</dbReference>
<feature type="region of interest" description="Disordered" evidence="2">
    <location>
        <begin position="1"/>
        <end position="73"/>
    </location>
</feature>
<feature type="region of interest" description="Disordered" evidence="2">
    <location>
        <begin position="1741"/>
        <end position="1774"/>
    </location>
</feature>
<feature type="compositionally biased region" description="Low complexity" evidence="2">
    <location>
        <begin position="60"/>
        <end position="71"/>
    </location>
</feature>
<evidence type="ECO:0000313" key="5">
    <source>
        <dbReference type="Proteomes" id="UP000176204"/>
    </source>
</evidence>
<evidence type="ECO:0000256" key="2">
    <source>
        <dbReference type="SAM" id="MobiDB-lite"/>
    </source>
</evidence>
<accession>A0A1C7PBC9</accession>
<evidence type="ECO:0000259" key="3">
    <source>
        <dbReference type="Pfam" id="PF25023"/>
    </source>
</evidence>
<dbReference type="InterPro" id="IPR031325">
    <property type="entry name" value="RHS_repeat"/>
</dbReference>
<feature type="compositionally biased region" description="Low complexity" evidence="2">
    <location>
        <begin position="1"/>
        <end position="15"/>
    </location>
</feature>
<dbReference type="PRINTS" id="PR00394">
    <property type="entry name" value="RHSPROTEIN"/>
</dbReference>
<dbReference type="NCBIfam" id="TIGR01643">
    <property type="entry name" value="YD_repeat_2x"/>
    <property type="match status" value="4"/>
</dbReference>
<keyword evidence="5" id="KW-1185">Reference proteome</keyword>